<evidence type="ECO:0000256" key="8">
    <source>
        <dbReference type="SAM" id="MobiDB-lite"/>
    </source>
</evidence>
<evidence type="ECO:0000256" key="5">
    <source>
        <dbReference type="ARBA" id="ARBA00023187"/>
    </source>
</evidence>
<keyword evidence="6 7" id="KW-0539">Nucleus</keyword>
<dbReference type="EMBL" id="SNRW01001828">
    <property type="protein sequence ID" value="KAA6394865.1"/>
    <property type="molecule type" value="Genomic_DNA"/>
</dbReference>
<dbReference type="OrthoDB" id="199717at2759"/>
<dbReference type="Proteomes" id="UP000324800">
    <property type="component" value="Unassembled WGS sequence"/>
</dbReference>
<proteinExistence type="inferred from homology"/>
<feature type="compositionally biased region" description="Acidic residues" evidence="8">
    <location>
        <begin position="10"/>
        <end position="30"/>
    </location>
</feature>
<evidence type="ECO:0000256" key="1">
    <source>
        <dbReference type="ARBA" id="ARBA00004123"/>
    </source>
</evidence>
<dbReference type="GO" id="GO:0000398">
    <property type="term" value="P:mRNA splicing, via spliceosome"/>
    <property type="evidence" value="ECO:0007669"/>
    <property type="project" value="UniProtKB-UniRule"/>
</dbReference>
<comment type="function">
    <text evidence="7">Involved in pre-mRNA splicing.</text>
</comment>
<dbReference type="PANTHER" id="PTHR13264:SF5">
    <property type="entry name" value="PRE-MRNA-SPLICING FACTOR SYF2"/>
    <property type="match status" value="1"/>
</dbReference>
<dbReference type="GO" id="GO:0071014">
    <property type="term" value="C:post-mRNA release spliceosomal complex"/>
    <property type="evidence" value="ECO:0007669"/>
    <property type="project" value="TreeGrafter"/>
</dbReference>
<dbReference type="GO" id="GO:0071013">
    <property type="term" value="C:catalytic step 2 spliceosome"/>
    <property type="evidence" value="ECO:0007669"/>
    <property type="project" value="TreeGrafter"/>
</dbReference>
<keyword evidence="5 7" id="KW-0508">mRNA splicing</keyword>
<reference evidence="9 10" key="1">
    <citation type="submission" date="2019-03" db="EMBL/GenBank/DDBJ databases">
        <title>Single cell metagenomics reveals metabolic interactions within the superorganism composed of flagellate Streblomastix strix and complex community of Bacteroidetes bacteria on its surface.</title>
        <authorList>
            <person name="Treitli S.C."/>
            <person name="Kolisko M."/>
            <person name="Husnik F."/>
            <person name="Keeling P."/>
            <person name="Hampl V."/>
        </authorList>
    </citation>
    <scope>NUCLEOTIDE SEQUENCE [LARGE SCALE GENOMIC DNA]</scope>
    <source>
        <strain evidence="9">ST1C</strain>
    </source>
</reference>
<comment type="caution">
    <text evidence="9">The sequence shown here is derived from an EMBL/GenBank/DDBJ whole genome shotgun (WGS) entry which is preliminary data.</text>
</comment>
<sequence length="277" mass="32939">MIATVVSNPEEIELSSEEEIEEQQEEQQEEKEEKIQEEVGAQKGMQKKLFDLRLKMNEARAKNREEIVQEEKEKQMPFWKKEKIRKTKEKIEKEEKKEEIKAKGDEPTPDYMNETVDIALMEKKKRKRKEKHGELDHYVRGFVNPEASERAFKKRVDNIDSEQESFEKRKRIRYSSSPGKGSDNINAITPFFIPQTQSKPKLTPSGVPKEKVEFLQNQLAKDKEKKSTFHRHRKNFDVLETVDYIHEGNRKFNKRLEKAYEEYTYEIKENLERGTAL</sequence>
<gene>
    <name evidence="9" type="ORF">EZS28_009609</name>
</gene>
<feature type="region of interest" description="Disordered" evidence="8">
    <location>
        <begin position="90"/>
        <end position="114"/>
    </location>
</feature>
<feature type="compositionally biased region" description="Basic and acidic residues" evidence="8">
    <location>
        <begin position="90"/>
        <end position="106"/>
    </location>
</feature>
<organism evidence="9 10">
    <name type="scientific">Streblomastix strix</name>
    <dbReference type="NCBI Taxonomy" id="222440"/>
    <lineage>
        <taxon>Eukaryota</taxon>
        <taxon>Metamonada</taxon>
        <taxon>Preaxostyla</taxon>
        <taxon>Oxymonadida</taxon>
        <taxon>Streblomastigidae</taxon>
        <taxon>Streblomastix</taxon>
    </lineage>
</organism>
<dbReference type="InterPro" id="IPR013260">
    <property type="entry name" value="mRNA_splic_SYF2"/>
</dbReference>
<evidence type="ECO:0000313" key="10">
    <source>
        <dbReference type="Proteomes" id="UP000324800"/>
    </source>
</evidence>
<feature type="compositionally biased region" description="Polar residues" evidence="8">
    <location>
        <begin position="174"/>
        <end position="186"/>
    </location>
</feature>
<evidence type="ECO:0000256" key="2">
    <source>
        <dbReference type="ARBA" id="ARBA00010028"/>
    </source>
</evidence>
<accession>A0A5J4WKJ3</accession>
<dbReference type="Pfam" id="PF08231">
    <property type="entry name" value="SYF2"/>
    <property type="match status" value="1"/>
</dbReference>
<dbReference type="GO" id="GO:0000974">
    <property type="term" value="C:Prp19 complex"/>
    <property type="evidence" value="ECO:0007669"/>
    <property type="project" value="TreeGrafter"/>
</dbReference>
<comment type="similarity">
    <text evidence="2 7">Belongs to the SYF2 family.</text>
</comment>
<feature type="region of interest" description="Disordered" evidence="8">
    <location>
        <begin position="1"/>
        <end position="42"/>
    </location>
</feature>
<keyword evidence="3 7" id="KW-0507">mRNA processing</keyword>
<evidence type="ECO:0000313" key="9">
    <source>
        <dbReference type="EMBL" id="KAA6394865.1"/>
    </source>
</evidence>
<feature type="region of interest" description="Disordered" evidence="8">
    <location>
        <begin position="160"/>
        <end position="186"/>
    </location>
</feature>
<name>A0A5J4WKJ3_9EUKA</name>
<protein>
    <recommendedName>
        <fullName evidence="7">Pre-mRNA-splicing factor SYF2</fullName>
    </recommendedName>
</protein>
<comment type="subunit">
    <text evidence="7">May be part of a spliceosome complex.</text>
</comment>
<dbReference type="AlphaFoldDB" id="A0A5J4WKJ3"/>
<evidence type="ECO:0000256" key="6">
    <source>
        <dbReference type="ARBA" id="ARBA00023242"/>
    </source>
</evidence>
<evidence type="ECO:0000256" key="7">
    <source>
        <dbReference type="RuleBase" id="RU367148"/>
    </source>
</evidence>
<evidence type="ECO:0000256" key="4">
    <source>
        <dbReference type="ARBA" id="ARBA00022728"/>
    </source>
</evidence>
<evidence type="ECO:0000256" key="3">
    <source>
        <dbReference type="ARBA" id="ARBA00022664"/>
    </source>
</evidence>
<comment type="subcellular location">
    <subcellularLocation>
        <location evidence="1 7">Nucleus</location>
    </subcellularLocation>
</comment>
<dbReference type="PANTHER" id="PTHR13264">
    <property type="entry name" value="GCIP-INTERACTING PROTEIN P29"/>
    <property type="match status" value="1"/>
</dbReference>
<keyword evidence="4 7" id="KW-0747">Spliceosome</keyword>